<name>V8FTZ6_9BURK</name>
<dbReference type="Proteomes" id="UP000018766">
    <property type="component" value="Unassembled WGS sequence"/>
</dbReference>
<evidence type="ECO:0000313" key="1">
    <source>
        <dbReference type="EMBL" id="ETD67178.1"/>
    </source>
</evidence>
<dbReference type="RefSeq" id="WP_023953013.1">
    <property type="nucleotide sequence ID" value="NZ_AYSV01000126.1"/>
</dbReference>
<dbReference type="OrthoDB" id="9175324at2"/>
<dbReference type="Pfam" id="PF23984">
    <property type="entry name" value="DUF7307"/>
    <property type="match status" value="1"/>
</dbReference>
<evidence type="ECO:0000313" key="2">
    <source>
        <dbReference type="Proteomes" id="UP000018766"/>
    </source>
</evidence>
<dbReference type="EMBL" id="AYSV01000126">
    <property type="protein sequence ID" value="ETD67178.1"/>
    <property type="molecule type" value="Genomic_DNA"/>
</dbReference>
<accession>V8FTZ6</accession>
<dbReference type="InterPro" id="IPR055731">
    <property type="entry name" value="Pam3_gp33-like"/>
</dbReference>
<gene>
    <name evidence="1" type="ORF">V757_11660</name>
</gene>
<dbReference type="AlphaFoldDB" id="V8FTZ6"/>
<protein>
    <submittedName>
        <fullName evidence="1">Uncharacterized protein</fullName>
    </submittedName>
</protein>
<comment type="caution">
    <text evidence="1">The sequence shown here is derived from an EMBL/GenBank/DDBJ whole genome shotgun (WGS) entry which is preliminary data.</text>
</comment>
<reference evidence="1 2" key="1">
    <citation type="submission" date="2013-11" db="EMBL/GenBank/DDBJ databases">
        <title>Genomic analysis of Pelistega sp. HM-7.</title>
        <authorList>
            <person name="Kumbhare S.V."/>
            <person name="Shetty S.A."/>
            <person name="Sharma O."/>
            <person name="Dhotre D.P."/>
        </authorList>
    </citation>
    <scope>NUCLEOTIDE SEQUENCE [LARGE SCALE GENOMIC DNA]</scope>
    <source>
        <strain evidence="1 2">HM-7</strain>
    </source>
</reference>
<sequence length="145" mass="16142">MTEPFDWSTCSPDTLAASYMQFRQAKSGFDAKSAECKQVMNEIEQAMLKHMQASGTSSFKVDGVATVTRTVRNNVSCADWSMFFSWLLDRAKTIADAGGDPTQIFSFLQKRVSSTEVEAFMQESDTPPPFINVLPEYSLSVRTAK</sequence>
<organism evidence="1 2">
    <name type="scientific">Pelistega indica</name>
    <dbReference type="NCBI Taxonomy" id="1414851"/>
    <lineage>
        <taxon>Bacteria</taxon>
        <taxon>Pseudomonadati</taxon>
        <taxon>Pseudomonadota</taxon>
        <taxon>Betaproteobacteria</taxon>
        <taxon>Burkholderiales</taxon>
        <taxon>Alcaligenaceae</taxon>
        <taxon>Pelistega</taxon>
    </lineage>
</organism>
<keyword evidence="2" id="KW-1185">Reference proteome</keyword>
<proteinExistence type="predicted"/>